<dbReference type="InterPro" id="IPR036480">
    <property type="entry name" value="CarbP_synth_ssu_N_sf"/>
</dbReference>
<feature type="active site" evidence="11">
    <location>
        <position position="352"/>
    </location>
</feature>
<dbReference type="SMART" id="SM01097">
    <property type="entry name" value="CPSase_sm_chain"/>
    <property type="match status" value="1"/>
</dbReference>
<dbReference type="SUPFAM" id="SSF52317">
    <property type="entry name" value="Class I glutamine amidotransferase-like"/>
    <property type="match status" value="1"/>
</dbReference>
<keyword evidence="4 11" id="KW-0436">Ligase</keyword>
<dbReference type="GO" id="GO:0006207">
    <property type="term" value="P:'de novo' pyrimidine nucleobase biosynthetic process"/>
    <property type="evidence" value="ECO:0007669"/>
    <property type="project" value="InterPro"/>
</dbReference>
<comment type="pathway">
    <text evidence="1 11">Pyrimidine metabolism; UMP biosynthesis via de novo pathway; (S)-dihydroorotate from bicarbonate: step 1/3.</text>
</comment>
<dbReference type="PRINTS" id="PR00096">
    <property type="entry name" value="GATASE"/>
</dbReference>
<dbReference type="InterPro" id="IPR035686">
    <property type="entry name" value="CPSase_GATase1"/>
</dbReference>
<dbReference type="HAMAP" id="MF_01209">
    <property type="entry name" value="CPSase_S_chain"/>
    <property type="match status" value="1"/>
</dbReference>
<comment type="catalytic activity">
    <reaction evidence="9 11">
        <text>hydrogencarbonate + L-glutamine + 2 ATP + H2O = carbamoyl phosphate + L-glutamate + 2 ADP + phosphate + 2 H(+)</text>
        <dbReference type="Rhea" id="RHEA:18633"/>
        <dbReference type="ChEBI" id="CHEBI:15377"/>
        <dbReference type="ChEBI" id="CHEBI:15378"/>
        <dbReference type="ChEBI" id="CHEBI:17544"/>
        <dbReference type="ChEBI" id="CHEBI:29985"/>
        <dbReference type="ChEBI" id="CHEBI:30616"/>
        <dbReference type="ChEBI" id="CHEBI:43474"/>
        <dbReference type="ChEBI" id="CHEBI:58228"/>
        <dbReference type="ChEBI" id="CHEBI:58359"/>
        <dbReference type="ChEBI" id="CHEBI:456216"/>
        <dbReference type="EC" id="6.3.5.5"/>
    </reaction>
</comment>
<dbReference type="PROSITE" id="PS51273">
    <property type="entry name" value="GATASE_TYPE_1"/>
    <property type="match status" value="1"/>
</dbReference>
<keyword evidence="11" id="KW-0028">Amino-acid biosynthesis</keyword>
<dbReference type="SUPFAM" id="SSF52021">
    <property type="entry name" value="Carbamoyl phosphate synthetase, small subunit N-terminal domain"/>
    <property type="match status" value="1"/>
</dbReference>
<keyword evidence="8 11" id="KW-0665">Pyrimidine biosynthesis</keyword>
<comment type="function">
    <text evidence="11">Small subunit of the glutamine-dependent carbamoyl phosphate synthetase (CPSase). CPSase catalyzes the formation of carbamoyl phosphate from the ammonia moiety of glutamine, carbonate, and phosphate donated by ATP, constituting the first step of 2 biosynthetic pathways, one leading to arginine and/or urea and the other to pyrimidine nucleotides. The small subunit (glutamine amidotransferase) binds and cleaves glutamine to supply the large subunit with the substrate ammonia.</text>
</comment>
<evidence type="ECO:0000259" key="12">
    <source>
        <dbReference type="SMART" id="SM01097"/>
    </source>
</evidence>
<evidence type="ECO:0000256" key="10">
    <source>
        <dbReference type="ARBA" id="ARBA00049285"/>
    </source>
</evidence>
<dbReference type="GO" id="GO:0004088">
    <property type="term" value="F:carbamoyl-phosphate synthase (glutamine-hydrolyzing) activity"/>
    <property type="evidence" value="ECO:0007669"/>
    <property type="project" value="UniProtKB-UniRule"/>
</dbReference>
<dbReference type="Pfam" id="PF00117">
    <property type="entry name" value="GATase"/>
    <property type="match status" value="1"/>
</dbReference>
<dbReference type="NCBIfam" id="TIGR01368">
    <property type="entry name" value="CPSaseIIsmall"/>
    <property type="match status" value="1"/>
</dbReference>
<dbReference type="PANTHER" id="PTHR43418:SF7">
    <property type="entry name" value="CARBAMOYL-PHOSPHATE SYNTHASE SMALL CHAIN"/>
    <property type="match status" value="1"/>
</dbReference>
<keyword evidence="5 11" id="KW-0547">Nucleotide-binding</keyword>
<evidence type="ECO:0000313" key="13">
    <source>
        <dbReference type="EMBL" id="SDC57084.1"/>
    </source>
</evidence>
<dbReference type="InterPro" id="IPR006274">
    <property type="entry name" value="CarbamoylP_synth_ssu"/>
</dbReference>
<evidence type="ECO:0000256" key="2">
    <source>
        <dbReference type="ARBA" id="ARBA00005077"/>
    </source>
</evidence>
<dbReference type="Pfam" id="PF00988">
    <property type="entry name" value="CPSase_sm_chain"/>
    <property type="match status" value="1"/>
</dbReference>
<comment type="caution">
    <text evidence="11">Lacks conserved residue(s) required for the propagation of feature annotation.</text>
</comment>
<dbReference type="GO" id="GO:0006526">
    <property type="term" value="P:L-arginine biosynthetic process"/>
    <property type="evidence" value="ECO:0007669"/>
    <property type="project" value="UniProtKB-UniRule"/>
</dbReference>
<sequence length="384" mass="43686">MTKAYLVLENGTIFEGKSFGAQGTTIGEIVFNTSMSGYQEILTDPSYKGQIVLMTYPQIGNYGTNDIDLESEKPTVEGFIIKELSPIASNFRSKYTLDEYLKMYSIVGISDIDTRYLTKILREYGSMMGMITTEELTKNELIAKSKNLGTIVGKDLVQYVTCSTSYRWDEPLYHFDFENKTQTKNIQKRPRVIVFDFGTKRNILRHLYSTGFEVMVVNAYTTYEDIKKLSPDAIFLSNGPGDPRGLSDKHLTEVKKTILEYPTFGICFGLQIIARIFNAEIYKLKFGHHGANHPVKNLLTEKIEITVQNHNYAATEDSLLKNDFEITHKNLNDNSIEGIKHKKLPIFAVQYHPEASAGPHDSNYLFDEFYKMVTGGEIEKTKNN</sequence>
<dbReference type="RefSeq" id="WP_025391712.1">
    <property type="nucleotide sequence ID" value="NZ_FMYU01000006.1"/>
</dbReference>
<dbReference type="AlphaFoldDB" id="A0A1G6MPC1"/>
<dbReference type="InterPro" id="IPR002474">
    <property type="entry name" value="CarbamoylP_synth_ssu_N"/>
</dbReference>
<dbReference type="GO" id="GO:0004359">
    <property type="term" value="F:glutaminase activity"/>
    <property type="evidence" value="ECO:0007669"/>
    <property type="project" value="RHEA"/>
</dbReference>
<name>A0A1G6MPC1_9BACT</name>
<feature type="binding site" evidence="11">
    <location>
        <position position="268"/>
    </location>
    <ligand>
        <name>L-glutamine</name>
        <dbReference type="ChEBI" id="CHEBI:58359"/>
    </ligand>
</feature>
<evidence type="ECO:0000256" key="6">
    <source>
        <dbReference type="ARBA" id="ARBA00022840"/>
    </source>
</evidence>
<protein>
    <recommendedName>
        <fullName evidence="11">Carbamoyl phosphate synthase small chain</fullName>
        <ecNumber evidence="11">6.3.5.5</ecNumber>
    </recommendedName>
    <alternativeName>
        <fullName evidence="11">Carbamoyl phosphate synthetase glutamine chain</fullName>
    </alternativeName>
</protein>
<keyword evidence="7 11" id="KW-0315">Glutamine amidotransferase</keyword>
<comment type="pathway">
    <text evidence="2 11">Amino-acid biosynthesis; L-arginine biosynthesis; carbamoyl phosphate from bicarbonate: step 1/1.</text>
</comment>
<dbReference type="GO" id="GO:0005524">
    <property type="term" value="F:ATP binding"/>
    <property type="evidence" value="ECO:0007669"/>
    <property type="project" value="UniProtKB-UniRule"/>
</dbReference>
<feature type="binding site" evidence="11">
    <location>
        <position position="271"/>
    </location>
    <ligand>
        <name>L-glutamine</name>
        <dbReference type="ChEBI" id="CHEBI:58359"/>
    </ligand>
</feature>
<keyword evidence="14" id="KW-1185">Reference proteome</keyword>
<dbReference type="PRINTS" id="PR00097">
    <property type="entry name" value="ANTSNTHASEII"/>
</dbReference>
<organism evidence="13 14">
    <name type="scientific">Desulfurella multipotens</name>
    <dbReference type="NCBI Taxonomy" id="79269"/>
    <lineage>
        <taxon>Bacteria</taxon>
        <taxon>Pseudomonadati</taxon>
        <taxon>Campylobacterota</taxon>
        <taxon>Desulfurellia</taxon>
        <taxon>Desulfurellales</taxon>
        <taxon>Desulfurellaceae</taxon>
        <taxon>Desulfurella</taxon>
    </lineage>
</organism>
<feature type="active site" evidence="11">
    <location>
        <position position="354"/>
    </location>
</feature>
<dbReference type="Gene3D" id="3.40.50.880">
    <property type="match status" value="1"/>
</dbReference>
<dbReference type="PANTHER" id="PTHR43418">
    <property type="entry name" value="MULTIFUNCTIONAL TRYPTOPHAN BIOSYNTHESIS PROTEIN-RELATED"/>
    <property type="match status" value="1"/>
</dbReference>
<keyword evidence="11" id="KW-0055">Arginine biosynthesis</keyword>
<dbReference type="OrthoDB" id="9804328at2"/>
<dbReference type="PRINTS" id="PR00099">
    <property type="entry name" value="CPSGATASE"/>
</dbReference>
<comment type="subunit">
    <text evidence="11">Composed of two chains; the small (or glutamine) chain promotes the hydrolysis of glutamine to ammonia, which is used by the large (or ammonia) chain to synthesize carbamoyl phosphate. Tetramer of heterodimers (alpha,beta)4.</text>
</comment>
<dbReference type="EMBL" id="FMYU01000006">
    <property type="protein sequence ID" value="SDC57084.1"/>
    <property type="molecule type" value="Genomic_DNA"/>
</dbReference>
<dbReference type="FunFam" id="3.50.30.20:FF:000001">
    <property type="entry name" value="Carbamoyl-phosphate synthase small chain"/>
    <property type="match status" value="1"/>
</dbReference>
<keyword evidence="6 11" id="KW-0067">ATP-binding</keyword>
<reference evidence="14" key="1">
    <citation type="submission" date="2016-10" db="EMBL/GenBank/DDBJ databases">
        <authorList>
            <person name="Varghese N."/>
            <person name="Submissions S."/>
        </authorList>
    </citation>
    <scope>NUCLEOTIDE SEQUENCE [LARGE SCALE GENOMIC DNA]</scope>
    <source>
        <strain evidence="14">DSM 8415</strain>
    </source>
</reference>
<dbReference type="GO" id="GO:0044205">
    <property type="term" value="P:'de novo' UMP biosynthetic process"/>
    <property type="evidence" value="ECO:0007669"/>
    <property type="project" value="UniProtKB-UniRule"/>
</dbReference>
<gene>
    <name evidence="11" type="primary">carA</name>
    <name evidence="13" type="ORF">SAMN05660835_01046</name>
</gene>
<dbReference type="EC" id="6.3.5.5" evidence="11"/>
<proteinExistence type="inferred from homology"/>
<evidence type="ECO:0000256" key="3">
    <source>
        <dbReference type="ARBA" id="ARBA00007800"/>
    </source>
</evidence>
<dbReference type="UniPathway" id="UPA00068">
    <property type="reaction ID" value="UER00171"/>
</dbReference>
<feature type="binding site" evidence="11">
    <location>
        <position position="312"/>
    </location>
    <ligand>
        <name>L-glutamine</name>
        <dbReference type="ChEBI" id="CHEBI:58359"/>
    </ligand>
</feature>
<feature type="binding site" evidence="11">
    <location>
        <position position="241"/>
    </location>
    <ligand>
        <name>L-glutamine</name>
        <dbReference type="ChEBI" id="CHEBI:58359"/>
    </ligand>
</feature>
<dbReference type="InterPro" id="IPR029062">
    <property type="entry name" value="Class_I_gatase-like"/>
</dbReference>
<evidence type="ECO:0000256" key="7">
    <source>
        <dbReference type="ARBA" id="ARBA00022962"/>
    </source>
</evidence>
<dbReference type="UniPathway" id="UPA00070">
    <property type="reaction ID" value="UER00115"/>
</dbReference>
<evidence type="ECO:0000256" key="8">
    <source>
        <dbReference type="ARBA" id="ARBA00022975"/>
    </source>
</evidence>
<evidence type="ECO:0000256" key="1">
    <source>
        <dbReference type="ARBA" id="ARBA00004812"/>
    </source>
</evidence>
<dbReference type="Gene3D" id="3.50.30.20">
    <property type="entry name" value="Carbamoyl-phosphate synthase small subunit, N-terminal domain"/>
    <property type="match status" value="1"/>
</dbReference>
<comment type="catalytic activity">
    <reaction evidence="10 11">
        <text>L-glutamine + H2O = L-glutamate + NH4(+)</text>
        <dbReference type="Rhea" id="RHEA:15889"/>
        <dbReference type="ChEBI" id="CHEBI:15377"/>
        <dbReference type="ChEBI" id="CHEBI:28938"/>
        <dbReference type="ChEBI" id="CHEBI:29985"/>
        <dbReference type="ChEBI" id="CHEBI:58359"/>
    </reaction>
</comment>
<evidence type="ECO:0000256" key="5">
    <source>
        <dbReference type="ARBA" id="ARBA00022741"/>
    </source>
</evidence>
<accession>A0A1G6MPC1</accession>
<dbReference type="CDD" id="cd01744">
    <property type="entry name" value="GATase1_CPSase"/>
    <property type="match status" value="1"/>
</dbReference>
<feature type="binding site" evidence="11">
    <location>
        <position position="309"/>
    </location>
    <ligand>
        <name>L-glutamine</name>
        <dbReference type="ChEBI" id="CHEBI:58359"/>
    </ligand>
</feature>
<evidence type="ECO:0000313" key="14">
    <source>
        <dbReference type="Proteomes" id="UP000199411"/>
    </source>
</evidence>
<dbReference type="InterPro" id="IPR017926">
    <property type="entry name" value="GATASE"/>
</dbReference>
<feature type="domain" description="Carbamoyl-phosphate synthase small subunit N-terminal" evidence="12">
    <location>
        <begin position="2"/>
        <end position="132"/>
    </location>
</feature>
<evidence type="ECO:0000256" key="9">
    <source>
        <dbReference type="ARBA" id="ARBA00048816"/>
    </source>
</evidence>
<comment type="similarity">
    <text evidence="3 11">Belongs to the CarA family.</text>
</comment>
<evidence type="ECO:0000256" key="11">
    <source>
        <dbReference type="HAMAP-Rule" id="MF_01209"/>
    </source>
</evidence>
<evidence type="ECO:0000256" key="4">
    <source>
        <dbReference type="ARBA" id="ARBA00022598"/>
    </source>
</evidence>
<feature type="binding site" evidence="11">
    <location>
        <position position="239"/>
    </location>
    <ligand>
        <name>L-glutamine</name>
        <dbReference type="ChEBI" id="CHEBI:58359"/>
    </ligand>
</feature>
<feature type="active site" description="Nucleophile" evidence="11">
    <location>
        <position position="267"/>
    </location>
</feature>
<feature type="binding site" evidence="11">
    <location>
        <position position="46"/>
    </location>
    <ligand>
        <name>L-glutamine</name>
        <dbReference type="ChEBI" id="CHEBI:58359"/>
    </ligand>
</feature>
<dbReference type="NCBIfam" id="NF009475">
    <property type="entry name" value="PRK12838.1"/>
    <property type="match status" value="1"/>
</dbReference>
<dbReference type="InterPro" id="IPR050472">
    <property type="entry name" value="Anth_synth/Amidotransfase"/>
</dbReference>
<dbReference type="GO" id="GO:0006541">
    <property type="term" value="P:glutamine metabolic process"/>
    <property type="evidence" value="ECO:0007669"/>
    <property type="project" value="InterPro"/>
</dbReference>
<dbReference type="Proteomes" id="UP000199411">
    <property type="component" value="Unassembled WGS sequence"/>
</dbReference>
<feature type="region of interest" description="CPSase" evidence="11">
    <location>
        <begin position="1"/>
        <end position="190"/>
    </location>
</feature>